<evidence type="ECO:0000259" key="1">
    <source>
        <dbReference type="Pfam" id="PF13401"/>
    </source>
</evidence>
<dbReference type="Proteomes" id="UP000712673">
    <property type="component" value="Unassembled WGS sequence"/>
</dbReference>
<reference evidence="2" key="1">
    <citation type="submission" date="2019-03" db="EMBL/GenBank/DDBJ databases">
        <title>Lake Tanganyika Metagenome-Assembled Genomes (MAGs).</title>
        <authorList>
            <person name="Tran P."/>
        </authorList>
    </citation>
    <scope>NUCLEOTIDE SEQUENCE</scope>
    <source>
        <strain evidence="2">K_DeepCast_65m_m2_066</strain>
    </source>
</reference>
<gene>
    <name evidence="2" type="ORF">FJZ47_09725</name>
</gene>
<dbReference type="PANTHER" id="PTHR35894:SF1">
    <property type="entry name" value="PHOSPHORIBULOKINASE _ URIDINE KINASE FAMILY"/>
    <property type="match status" value="1"/>
</dbReference>
<dbReference type="InterPro" id="IPR027417">
    <property type="entry name" value="P-loop_NTPase"/>
</dbReference>
<organism evidence="2 3">
    <name type="scientific">Tectimicrobiota bacterium</name>
    <dbReference type="NCBI Taxonomy" id="2528274"/>
    <lineage>
        <taxon>Bacteria</taxon>
        <taxon>Pseudomonadati</taxon>
        <taxon>Nitrospinota/Tectimicrobiota group</taxon>
        <taxon>Candidatus Tectimicrobiota</taxon>
    </lineage>
</organism>
<evidence type="ECO:0000313" key="3">
    <source>
        <dbReference type="Proteomes" id="UP000712673"/>
    </source>
</evidence>
<name>A0A938B0R3_UNCTE</name>
<protein>
    <recommendedName>
        <fullName evidence="1">ORC1/DEAH AAA+ ATPase domain-containing protein</fullName>
    </recommendedName>
</protein>
<dbReference type="SUPFAM" id="SSF52540">
    <property type="entry name" value="P-loop containing nucleoside triphosphate hydrolases"/>
    <property type="match status" value="1"/>
</dbReference>
<dbReference type="InterPro" id="IPR049945">
    <property type="entry name" value="AAA_22"/>
</dbReference>
<dbReference type="InterPro" id="IPR052026">
    <property type="entry name" value="ExeA_AAA_ATPase_DNA-bind"/>
</dbReference>
<dbReference type="EMBL" id="VGLS01000253">
    <property type="protein sequence ID" value="MBM3224067.1"/>
    <property type="molecule type" value="Genomic_DNA"/>
</dbReference>
<dbReference type="GO" id="GO:0016887">
    <property type="term" value="F:ATP hydrolysis activity"/>
    <property type="evidence" value="ECO:0007669"/>
    <property type="project" value="InterPro"/>
</dbReference>
<feature type="domain" description="ORC1/DEAH AAA+ ATPase" evidence="1">
    <location>
        <begin position="10"/>
        <end position="68"/>
    </location>
</feature>
<proteinExistence type="predicted"/>
<comment type="caution">
    <text evidence="2">The sequence shown here is derived from an EMBL/GenBank/DDBJ whole genome shotgun (WGS) entry which is preliminary data.</text>
</comment>
<dbReference type="Pfam" id="PF13401">
    <property type="entry name" value="AAA_22"/>
    <property type="match status" value="1"/>
</dbReference>
<sequence length="211" mass="23763">MPDTVNRLHQVLIEEYKQGRNVALIVDEAQHMPIETLEHLRMLSNLETSTQKLIQIVLVGQPEFEAKLNDHSLRQLKQRLVIRGTISPLTAEESRDYILYRLGKVMISEEPLFTRGALREIIREAQGTPRVLNILCTNALIQGFGYRKRRVSARIAKHVIADYTGKKLQRVWRPRLVLAGATACASRGDGAAMCRVLVCTVSAALLAPMEL</sequence>
<evidence type="ECO:0000313" key="2">
    <source>
        <dbReference type="EMBL" id="MBM3224067.1"/>
    </source>
</evidence>
<dbReference type="PANTHER" id="PTHR35894">
    <property type="entry name" value="GENERAL SECRETION PATHWAY PROTEIN A-RELATED"/>
    <property type="match status" value="1"/>
</dbReference>
<dbReference type="AlphaFoldDB" id="A0A938B0R3"/>
<accession>A0A938B0R3</accession>